<dbReference type="OrthoDB" id="331341at2759"/>
<dbReference type="Proteomes" id="UP000268350">
    <property type="component" value="Unassembled WGS sequence"/>
</dbReference>
<gene>
    <name evidence="3" type="ORF">DGUA_6G013410</name>
</gene>
<dbReference type="InterPro" id="IPR035445">
    <property type="entry name" value="GYF-like_dom_sf"/>
</dbReference>
<dbReference type="GO" id="GO:0005682">
    <property type="term" value="C:U5 snRNP"/>
    <property type="evidence" value="ECO:0007669"/>
    <property type="project" value="InterPro"/>
</dbReference>
<feature type="domain" description="GYF" evidence="2">
    <location>
        <begin position="278"/>
        <end position="334"/>
    </location>
</feature>
<feature type="region of interest" description="Disordered" evidence="1">
    <location>
        <begin position="33"/>
        <end position="55"/>
    </location>
</feature>
<dbReference type="PANTHER" id="PTHR13138">
    <property type="entry name" value="PROTEIN LIN1"/>
    <property type="match status" value="1"/>
</dbReference>
<dbReference type="PROSITE" id="PS50829">
    <property type="entry name" value="GYF"/>
    <property type="match status" value="1"/>
</dbReference>
<protein>
    <submittedName>
        <fullName evidence="3">Blast:Replication factor C subunit 5</fullName>
    </submittedName>
</protein>
<sequence length="337" mass="39005">MHTKSRTEPTAFSKYVYNLRNIYKLYARRKRLHSDNERTSKKHTLDSDEEDSDHYEREYMNDSDIEGGEDGIPKVEDNVKVTPFNMREELEEGHFDKDGHYHWNNETEIKDNWLDNIDWVKIEKGDSKNDEQGLNSSDNSMAAPGNPFNLASTLRQMLEYLKEGESVQQALKRLGNQRPAVSTLEKIRQKKAGIVDPRAKDILKLTELANEVLLKTGNMNVYEETTKSIELKLTGLPGTSKAAVEGEVDMYADDFDVKESQRVKARTTSIQTVADSSEVMWEFKWTQNTDEIQGPFTTEKMLKWSKEKYFKSGVYARKCGEKSNFYSSNRIDFELYL</sequence>
<dbReference type="AlphaFoldDB" id="A0A3B0JH56"/>
<evidence type="ECO:0000259" key="2">
    <source>
        <dbReference type="PROSITE" id="PS50829"/>
    </source>
</evidence>
<evidence type="ECO:0000313" key="3">
    <source>
        <dbReference type="EMBL" id="SPP81687.1"/>
    </source>
</evidence>
<keyword evidence="4" id="KW-1185">Reference proteome</keyword>
<accession>A0A3B0JH56</accession>
<dbReference type="Pfam" id="PF02213">
    <property type="entry name" value="GYF"/>
    <property type="match status" value="1"/>
</dbReference>
<reference evidence="4" key="1">
    <citation type="submission" date="2018-01" db="EMBL/GenBank/DDBJ databases">
        <authorList>
            <person name="Alioto T."/>
            <person name="Alioto T."/>
        </authorList>
    </citation>
    <scope>NUCLEOTIDE SEQUENCE [LARGE SCALE GENOMIC DNA]</scope>
</reference>
<organism evidence="3 4">
    <name type="scientific">Drosophila guanche</name>
    <name type="common">Fruit fly</name>
    <dbReference type="NCBI Taxonomy" id="7266"/>
    <lineage>
        <taxon>Eukaryota</taxon>
        <taxon>Metazoa</taxon>
        <taxon>Ecdysozoa</taxon>
        <taxon>Arthropoda</taxon>
        <taxon>Hexapoda</taxon>
        <taxon>Insecta</taxon>
        <taxon>Pterygota</taxon>
        <taxon>Neoptera</taxon>
        <taxon>Endopterygota</taxon>
        <taxon>Diptera</taxon>
        <taxon>Brachycera</taxon>
        <taxon>Muscomorpha</taxon>
        <taxon>Ephydroidea</taxon>
        <taxon>Drosophilidae</taxon>
        <taxon>Drosophila</taxon>
        <taxon>Sophophora</taxon>
    </lineage>
</organism>
<name>A0A3B0JH56_DROGU</name>
<feature type="compositionally biased region" description="Basic and acidic residues" evidence="1">
    <location>
        <begin position="33"/>
        <end position="46"/>
    </location>
</feature>
<feature type="region of interest" description="Disordered" evidence="1">
    <location>
        <begin position="126"/>
        <end position="148"/>
    </location>
</feature>
<dbReference type="Gene3D" id="3.30.1490.40">
    <property type="match status" value="1"/>
</dbReference>
<dbReference type="SMART" id="SM00444">
    <property type="entry name" value="GYF"/>
    <property type="match status" value="1"/>
</dbReference>
<dbReference type="InterPro" id="IPR003169">
    <property type="entry name" value="GYF"/>
</dbReference>
<evidence type="ECO:0000256" key="1">
    <source>
        <dbReference type="SAM" id="MobiDB-lite"/>
    </source>
</evidence>
<dbReference type="STRING" id="7266.A0A3B0JH56"/>
<dbReference type="SUPFAM" id="SSF55277">
    <property type="entry name" value="GYF domain"/>
    <property type="match status" value="1"/>
</dbReference>
<dbReference type="EMBL" id="OUUW01000006">
    <property type="protein sequence ID" value="SPP81687.1"/>
    <property type="molecule type" value="Genomic_DNA"/>
</dbReference>
<dbReference type="PANTHER" id="PTHR13138:SF3">
    <property type="entry name" value="CD2 ANTIGEN CYTOPLASMIC TAIL-BINDING PROTEIN 2"/>
    <property type="match status" value="1"/>
</dbReference>
<dbReference type="InterPro" id="IPR039905">
    <property type="entry name" value="CD2BP2/Lin1"/>
</dbReference>
<evidence type="ECO:0000313" key="4">
    <source>
        <dbReference type="Proteomes" id="UP000268350"/>
    </source>
</evidence>
<dbReference type="CDD" id="cd00072">
    <property type="entry name" value="GYF"/>
    <property type="match status" value="1"/>
</dbReference>
<dbReference type="FunFam" id="3.30.1490.40:FF:000005">
    <property type="entry name" value="CD2 antigen cytoplasmic tail-binding protein 2"/>
    <property type="match status" value="1"/>
</dbReference>
<proteinExistence type="predicted"/>